<evidence type="ECO:0000259" key="3">
    <source>
        <dbReference type="PROSITE" id="PS50181"/>
    </source>
</evidence>
<organism evidence="4">
    <name type="scientific">Rosellinia necatrix</name>
    <name type="common">White root-rot fungus</name>
    <dbReference type="NCBI Taxonomy" id="77044"/>
    <lineage>
        <taxon>Eukaryota</taxon>
        <taxon>Fungi</taxon>
        <taxon>Dikarya</taxon>
        <taxon>Ascomycota</taxon>
        <taxon>Pezizomycotina</taxon>
        <taxon>Sordariomycetes</taxon>
        <taxon>Xylariomycetidae</taxon>
        <taxon>Xylariales</taxon>
        <taxon>Xylariaceae</taxon>
        <taxon>Rosellinia</taxon>
    </lineage>
</organism>
<dbReference type="OrthoDB" id="5281164at2759"/>
<keyword evidence="2" id="KW-0812">Transmembrane</keyword>
<dbReference type="EMBL" id="DF977463">
    <property type="protein sequence ID" value="GAW26006.1"/>
    <property type="molecule type" value="Genomic_DNA"/>
</dbReference>
<dbReference type="PROSITE" id="PS50181">
    <property type="entry name" value="FBOX"/>
    <property type="match status" value="1"/>
</dbReference>
<dbReference type="InterPro" id="IPR036047">
    <property type="entry name" value="F-box-like_dom_sf"/>
</dbReference>
<sequence length="186" mass="21240">MFSLVPPMRRTSRRAAKGGHEVANQRPPEPVSSASLAGLPTELHLLIASHLTYPDALSLKFTSRHFFYVVDTGVRLKVAWLKERRSLHLECPNDRRCDLGSDLRFCRGSVKLLMQRRREHLECESRPGLGCLVFGTAACAHRRSLGQRCRSWLRSRLTIELWWFLLALLPICLGCIWMAELATWSS</sequence>
<accession>A0A1S8A7D9</accession>
<name>A0A1S8A7D9_ROSNE</name>
<evidence type="ECO:0000313" key="5">
    <source>
        <dbReference type="Proteomes" id="UP000054516"/>
    </source>
</evidence>
<feature type="transmembrane region" description="Helical" evidence="2">
    <location>
        <begin position="161"/>
        <end position="179"/>
    </location>
</feature>
<feature type="region of interest" description="Disordered" evidence="1">
    <location>
        <begin position="1"/>
        <end position="34"/>
    </location>
</feature>
<feature type="domain" description="F-box" evidence="3">
    <location>
        <begin position="33"/>
        <end position="83"/>
    </location>
</feature>
<evidence type="ECO:0000256" key="1">
    <source>
        <dbReference type="SAM" id="MobiDB-lite"/>
    </source>
</evidence>
<dbReference type="InterPro" id="IPR001810">
    <property type="entry name" value="F-box_dom"/>
</dbReference>
<gene>
    <name evidence="4" type="ORF">SAMD00023353_1801210</name>
</gene>
<keyword evidence="2" id="KW-1133">Transmembrane helix</keyword>
<dbReference type="OMA" id="TIELRWV"/>
<evidence type="ECO:0000313" key="4">
    <source>
        <dbReference type="EMBL" id="GAW26006.1"/>
    </source>
</evidence>
<protein>
    <submittedName>
        <fullName evidence="4">Putative F-box domain-containing protein</fullName>
    </submittedName>
</protein>
<proteinExistence type="predicted"/>
<reference evidence="4" key="1">
    <citation type="submission" date="2016-03" db="EMBL/GenBank/DDBJ databases">
        <title>Draft genome sequence of Rosellinia necatrix.</title>
        <authorList>
            <person name="Kanematsu S."/>
        </authorList>
    </citation>
    <scope>NUCLEOTIDE SEQUENCE [LARGE SCALE GENOMIC DNA]</scope>
    <source>
        <strain evidence="4">W97</strain>
    </source>
</reference>
<evidence type="ECO:0000256" key="2">
    <source>
        <dbReference type="SAM" id="Phobius"/>
    </source>
</evidence>
<dbReference type="SUPFAM" id="SSF81383">
    <property type="entry name" value="F-box domain"/>
    <property type="match status" value="1"/>
</dbReference>
<keyword evidence="5" id="KW-1185">Reference proteome</keyword>
<keyword evidence="2" id="KW-0472">Membrane</keyword>
<dbReference type="Proteomes" id="UP000054516">
    <property type="component" value="Unassembled WGS sequence"/>
</dbReference>
<dbReference type="AlphaFoldDB" id="A0A1S8A7D9"/>
<dbReference type="STRING" id="77044.A0A1S8A7D9"/>